<evidence type="ECO:0000256" key="2">
    <source>
        <dbReference type="ARBA" id="ARBA00022603"/>
    </source>
</evidence>
<dbReference type="PANTHER" id="PTHR45875:SF1">
    <property type="entry name" value="METHYLTRANSFERASE N6AMT1"/>
    <property type="match status" value="1"/>
</dbReference>
<feature type="region of interest" description="Disordered" evidence="5">
    <location>
        <begin position="256"/>
        <end position="284"/>
    </location>
</feature>
<evidence type="ECO:0000313" key="7">
    <source>
        <dbReference type="Proteomes" id="UP001358417"/>
    </source>
</evidence>
<evidence type="ECO:0000256" key="3">
    <source>
        <dbReference type="ARBA" id="ARBA00022679"/>
    </source>
</evidence>
<dbReference type="InterPro" id="IPR052190">
    <property type="entry name" value="Euk-Arch_PrmC-MTase"/>
</dbReference>
<dbReference type="GO" id="GO:0008276">
    <property type="term" value="F:protein methyltransferase activity"/>
    <property type="evidence" value="ECO:0007669"/>
    <property type="project" value="TreeGrafter"/>
</dbReference>
<dbReference type="GO" id="GO:0035657">
    <property type="term" value="C:eRF1 methyltransferase complex"/>
    <property type="evidence" value="ECO:0007669"/>
    <property type="project" value="TreeGrafter"/>
</dbReference>
<dbReference type="RefSeq" id="XP_064708289.1">
    <property type="nucleotide sequence ID" value="XM_064855629.1"/>
</dbReference>
<proteinExistence type="inferred from homology"/>
<dbReference type="Proteomes" id="UP001358417">
    <property type="component" value="Unassembled WGS sequence"/>
</dbReference>
<evidence type="ECO:0008006" key="8">
    <source>
        <dbReference type="Google" id="ProtNLM"/>
    </source>
</evidence>
<dbReference type="AlphaFoldDB" id="A0AAV9NHI3"/>
<evidence type="ECO:0000256" key="1">
    <source>
        <dbReference type="ARBA" id="ARBA00006149"/>
    </source>
</evidence>
<keyword evidence="7" id="KW-1185">Reference proteome</keyword>
<dbReference type="InterPro" id="IPR029063">
    <property type="entry name" value="SAM-dependent_MTases_sf"/>
</dbReference>
<dbReference type="EMBL" id="JAVRRD010000007">
    <property type="protein sequence ID" value="KAK5056573.1"/>
    <property type="molecule type" value="Genomic_DNA"/>
</dbReference>
<accession>A0AAV9NHI3</accession>
<reference evidence="6 7" key="1">
    <citation type="submission" date="2023-08" db="EMBL/GenBank/DDBJ databases">
        <title>Black Yeasts Isolated from many extreme environments.</title>
        <authorList>
            <person name="Coleine C."/>
            <person name="Stajich J.E."/>
            <person name="Selbmann L."/>
        </authorList>
    </citation>
    <scope>NUCLEOTIDE SEQUENCE [LARGE SCALE GENOMIC DNA]</scope>
    <source>
        <strain evidence="6 7">CCFEE 5792</strain>
    </source>
</reference>
<gene>
    <name evidence="6" type="ORF">LTR84_012105</name>
</gene>
<organism evidence="6 7">
    <name type="scientific">Exophiala bonariae</name>
    <dbReference type="NCBI Taxonomy" id="1690606"/>
    <lineage>
        <taxon>Eukaryota</taxon>
        <taxon>Fungi</taxon>
        <taxon>Dikarya</taxon>
        <taxon>Ascomycota</taxon>
        <taxon>Pezizomycotina</taxon>
        <taxon>Eurotiomycetes</taxon>
        <taxon>Chaetothyriomycetidae</taxon>
        <taxon>Chaetothyriales</taxon>
        <taxon>Herpotrichiellaceae</taxon>
        <taxon>Exophiala</taxon>
    </lineage>
</organism>
<dbReference type="GeneID" id="89980252"/>
<comment type="caution">
    <text evidence="6">The sequence shown here is derived from an EMBL/GenBank/DDBJ whole genome shotgun (WGS) entry which is preliminary data.</text>
</comment>
<comment type="similarity">
    <text evidence="1">Belongs to the eukaryotic/archaeal PrmC-related family.</text>
</comment>
<dbReference type="SUPFAM" id="SSF53335">
    <property type="entry name" value="S-adenosyl-L-methionine-dependent methyltransferases"/>
    <property type="match status" value="1"/>
</dbReference>
<sequence>MQLPTPSTRHVSFDNVYEPAEDSYLFLDTLSTPTETEWLHARFSAPSIIHQNQDDDNDTSKRNPAAATPLVVELGPGSGVIVAFLTAHARRIFGHEGILSASVDVNWHACVATRTTVQTALAETKDATTTIAGSSPSLPNSSVYLASLNGDLSGMLRPGSADVVVFNPPYVPTESVPAQQYHGHGQEGQLPQVMTTPTFEESSHLLAQSYAGGRDGMEVTSRMLAQLPGMLSARGVAYVLFCRGNRPDEVKASIRGLGDAASGGEREGEGEGERRKWHAETVGESGKTAGWEKLEIVRIWRE</sequence>
<protein>
    <recommendedName>
        <fullName evidence="8">Methyltransferase small domain-containing protein</fullName>
    </recommendedName>
</protein>
<evidence type="ECO:0000313" key="6">
    <source>
        <dbReference type="EMBL" id="KAK5056573.1"/>
    </source>
</evidence>
<dbReference type="PANTHER" id="PTHR45875">
    <property type="entry name" value="METHYLTRANSFERASE N6AMT1"/>
    <property type="match status" value="1"/>
</dbReference>
<dbReference type="GO" id="GO:0008757">
    <property type="term" value="F:S-adenosylmethionine-dependent methyltransferase activity"/>
    <property type="evidence" value="ECO:0007669"/>
    <property type="project" value="TreeGrafter"/>
</dbReference>
<evidence type="ECO:0000256" key="4">
    <source>
        <dbReference type="ARBA" id="ARBA00022691"/>
    </source>
</evidence>
<feature type="compositionally biased region" description="Basic and acidic residues" evidence="5">
    <location>
        <begin position="264"/>
        <end position="281"/>
    </location>
</feature>
<dbReference type="Gene3D" id="3.40.50.150">
    <property type="entry name" value="Vaccinia Virus protein VP39"/>
    <property type="match status" value="1"/>
</dbReference>
<evidence type="ECO:0000256" key="5">
    <source>
        <dbReference type="SAM" id="MobiDB-lite"/>
    </source>
</evidence>
<dbReference type="PROSITE" id="PS00092">
    <property type="entry name" value="N6_MTASE"/>
    <property type="match status" value="1"/>
</dbReference>
<keyword evidence="3" id="KW-0808">Transferase</keyword>
<keyword evidence="2" id="KW-0489">Methyltransferase</keyword>
<dbReference type="GO" id="GO:0003676">
    <property type="term" value="F:nucleic acid binding"/>
    <property type="evidence" value="ECO:0007669"/>
    <property type="project" value="InterPro"/>
</dbReference>
<keyword evidence="4" id="KW-0949">S-adenosyl-L-methionine</keyword>
<name>A0AAV9NHI3_9EURO</name>
<dbReference type="InterPro" id="IPR002052">
    <property type="entry name" value="DNA_methylase_N6_adenine_CS"/>
</dbReference>
<dbReference type="GO" id="GO:0032259">
    <property type="term" value="P:methylation"/>
    <property type="evidence" value="ECO:0007669"/>
    <property type="project" value="UniProtKB-KW"/>
</dbReference>